<evidence type="ECO:0000313" key="1">
    <source>
        <dbReference type="EMBL" id="MDQ0231775.1"/>
    </source>
</evidence>
<sequence length="113" mass="13355">MNRKFTNDQEQEIISRYLLGESPDQIAITLKTSAVTIRNILYRYNVPRRKTRKLSLEQEYEIVRLYSEGKSSVELSKIYPLTQKAIRNLLHAHNVTIRNRKFSVKETLNNKEC</sequence>
<name>A0ABT9ZHL2_9BACI</name>
<gene>
    <name evidence="1" type="ORF">J2S19_003060</name>
</gene>
<dbReference type="Proteomes" id="UP001234495">
    <property type="component" value="Unassembled WGS sequence"/>
</dbReference>
<dbReference type="RefSeq" id="WP_307343303.1">
    <property type="nucleotide sequence ID" value="NZ_JAUSUD010000015.1"/>
</dbReference>
<reference evidence="1 2" key="1">
    <citation type="submission" date="2023-07" db="EMBL/GenBank/DDBJ databases">
        <title>Genomic Encyclopedia of Type Strains, Phase IV (KMG-IV): sequencing the most valuable type-strain genomes for metagenomic binning, comparative biology and taxonomic classification.</title>
        <authorList>
            <person name="Goeker M."/>
        </authorList>
    </citation>
    <scope>NUCLEOTIDE SEQUENCE [LARGE SCALE GENOMIC DNA]</scope>
    <source>
        <strain evidence="1 2">DSM 29005</strain>
    </source>
</reference>
<keyword evidence="2" id="KW-1185">Reference proteome</keyword>
<accession>A0ABT9ZHL2</accession>
<keyword evidence="1" id="KW-0238">DNA-binding</keyword>
<evidence type="ECO:0000313" key="2">
    <source>
        <dbReference type="Proteomes" id="UP001234495"/>
    </source>
</evidence>
<organism evidence="1 2">
    <name type="scientific">Metabacillus malikii</name>
    <dbReference type="NCBI Taxonomy" id="1504265"/>
    <lineage>
        <taxon>Bacteria</taxon>
        <taxon>Bacillati</taxon>
        <taxon>Bacillota</taxon>
        <taxon>Bacilli</taxon>
        <taxon>Bacillales</taxon>
        <taxon>Bacillaceae</taxon>
        <taxon>Metabacillus</taxon>
    </lineage>
</organism>
<proteinExistence type="predicted"/>
<protein>
    <submittedName>
        <fullName evidence="1">DNA-binding CsgD family transcriptional regulator</fullName>
    </submittedName>
</protein>
<dbReference type="GO" id="GO:0003677">
    <property type="term" value="F:DNA binding"/>
    <property type="evidence" value="ECO:0007669"/>
    <property type="project" value="UniProtKB-KW"/>
</dbReference>
<dbReference type="EMBL" id="JAUSUD010000015">
    <property type="protein sequence ID" value="MDQ0231775.1"/>
    <property type="molecule type" value="Genomic_DNA"/>
</dbReference>
<comment type="caution">
    <text evidence="1">The sequence shown here is derived from an EMBL/GenBank/DDBJ whole genome shotgun (WGS) entry which is preliminary data.</text>
</comment>
<dbReference type="Gene3D" id="1.10.10.60">
    <property type="entry name" value="Homeodomain-like"/>
    <property type="match status" value="2"/>
</dbReference>